<evidence type="ECO:0000259" key="1">
    <source>
        <dbReference type="Pfam" id="PF00149"/>
    </source>
</evidence>
<dbReference type="RefSeq" id="WP_126754167.1">
    <property type="nucleotide sequence ID" value="NZ_PIPY01000004.1"/>
</dbReference>
<feature type="domain" description="Calcineurin-like phosphoesterase" evidence="1">
    <location>
        <begin position="4"/>
        <end position="147"/>
    </location>
</feature>
<dbReference type="GO" id="GO:0016791">
    <property type="term" value="F:phosphatase activity"/>
    <property type="evidence" value="ECO:0007669"/>
    <property type="project" value="TreeGrafter"/>
</dbReference>
<dbReference type="SUPFAM" id="SSF56300">
    <property type="entry name" value="Metallo-dependent phosphatases"/>
    <property type="match status" value="1"/>
</dbReference>
<reference evidence="3" key="1">
    <citation type="journal article" date="2018" name="Front. Microbiol.">
        <title>Genome-Based Analysis Reveals the Taxonomy and Diversity of the Family Idiomarinaceae.</title>
        <authorList>
            <person name="Liu Y."/>
            <person name="Lai Q."/>
            <person name="Shao Z."/>
        </authorList>
    </citation>
    <scope>NUCLEOTIDE SEQUENCE [LARGE SCALE GENOMIC DNA]</scope>
    <source>
        <strain evidence="3">CVS-6</strain>
    </source>
</reference>
<dbReference type="InterPro" id="IPR004843">
    <property type="entry name" value="Calcineurin-like_PHP"/>
</dbReference>
<dbReference type="InterPro" id="IPR050126">
    <property type="entry name" value="Ap4A_hydrolase"/>
</dbReference>
<dbReference type="Pfam" id="PF00149">
    <property type="entry name" value="Metallophos"/>
    <property type="match status" value="1"/>
</dbReference>
<accession>A0A432YML6</accession>
<dbReference type="PANTHER" id="PTHR42850:SF7">
    <property type="entry name" value="BIS(5'-NUCLEOSYL)-TETRAPHOSPHATASE PRPE [ASYMMETRICAL]"/>
    <property type="match status" value="1"/>
</dbReference>
<dbReference type="GO" id="GO:0005737">
    <property type="term" value="C:cytoplasm"/>
    <property type="evidence" value="ECO:0007669"/>
    <property type="project" value="TreeGrafter"/>
</dbReference>
<dbReference type="InterPro" id="IPR029052">
    <property type="entry name" value="Metallo-depent_PP-like"/>
</dbReference>
<dbReference type="AlphaFoldDB" id="A0A432YML6"/>
<protein>
    <submittedName>
        <fullName evidence="2">Metallophosphoesterase</fullName>
    </submittedName>
</protein>
<sequence length="301" mass="35016">MYDIIGDVHGHGDRLEALLSKLGYREQQGVWRHPERKLISVGDLVDRGPQQRKSVDIIRAMQEADEARVIMGNHEFNAVAWVTQDENGDYLRPHTDKNYTQHKAFLQAAEADSDWYRSTIEWFKSLPFYLDLPDLRVTHACWHEPSKRIIDLHTDEEGALHESAWQHATRKGHELFDAIEIMAKGWEVELPEGYSFLDTSKFERRHMRTEWWREDSRNYRDIAIGVEPLSSLPDADIDGAALPGYDHAKPLFLGHYWMQGEPCLQSKKIACVDWSVAKNGILVAYRFDGEQELRDDKFIWV</sequence>
<organism evidence="2 3">
    <name type="scientific">Pseudidiomarina insulisalsae</name>
    <dbReference type="NCBI Taxonomy" id="575789"/>
    <lineage>
        <taxon>Bacteria</taxon>
        <taxon>Pseudomonadati</taxon>
        <taxon>Pseudomonadota</taxon>
        <taxon>Gammaproteobacteria</taxon>
        <taxon>Alteromonadales</taxon>
        <taxon>Idiomarinaceae</taxon>
        <taxon>Pseudidiomarina</taxon>
    </lineage>
</organism>
<evidence type="ECO:0000313" key="3">
    <source>
        <dbReference type="Proteomes" id="UP000288259"/>
    </source>
</evidence>
<dbReference type="EMBL" id="PIPY01000004">
    <property type="protein sequence ID" value="RUO62204.1"/>
    <property type="molecule type" value="Genomic_DNA"/>
</dbReference>
<gene>
    <name evidence="2" type="ORF">CWI71_04970</name>
</gene>
<dbReference type="PANTHER" id="PTHR42850">
    <property type="entry name" value="METALLOPHOSPHOESTERASE"/>
    <property type="match status" value="1"/>
</dbReference>
<dbReference type="Gene3D" id="3.60.21.10">
    <property type="match status" value="1"/>
</dbReference>
<comment type="caution">
    <text evidence="2">The sequence shown here is derived from an EMBL/GenBank/DDBJ whole genome shotgun (WGS) entry which is preliminary data.</text>
</comment>
<name>A0A432YML6_9GAMM</name>
<keyword evidence="3" id="KW-1185">Reference proteome</keyword>
<dbReference type="Proteomes" id="UP000288259">
    <property type="component" value="Unassembled WGS sequence"/>
</dbReference>
<dbReference type="OrthoDB" id="9807890at2"/>
<evidence type="ECO:0000313" key="2">
    <source>
        <dbReference type="EMBL" id="RUO62204.1"/>
    </source>
</evidence>
<proteinExistence type="predicted"/>